<gene>
    <name evidence="2" type="ORF">EGYM00163_LOCUS33370</name>
</gene>
<sequence>MKKTVSADTLVTDARAFANAFPECEISLIIIDGNGITEFHSHNPRQTLDRYSDCLVAEENRQDPFAGDEGDSFMEQKNALFRDTMNFGCGREELNYMLVCFDSKGALYDYSQPDALDVMKKYYDIGGETTTAPRLPPQPLLEQPNNVFNLFSQYSESILAQEQRATEQQQQLQDMEKAHNQMTKALREKDAELNALRRAMDEIQKLNLDLEDKVFELQAENSRLRDAIPDGTSADI</sequence>
<dbReference type="AlphaFoldDB" id="A0A7S4G1H1"/>
<evidence type="ECO:0000313" key="2">
    <source>
        <dbReference type="EMBL" id="CAE0822170.1"/>
    </source>
</evidence>
<evidence type="ECO:0000256" key="1">
    <source>
        <dbReference type="SAM" id="Coils"/>
    </source>
</evidence>
<feature type="coiled-coil region" evidence="1">
    <location>
        <begin position="158"/>
        <end position="227"/>
    </location>
</feature>
<accession>A0A7S4G1H1</accession>
<protein>
    <submittedName>
        <fullName evidence="2">Uncharacterized protein</fullName>
    </submittedName>
</protein>
<keyword evidence="1" id="KW-0175">Coiled coil</keyword>
<proteinExistence type="predicted"/>
<organism evidence="2">
    <name type="scientific">Eutreptiella gymnastica</name>
    <dbReference type="NCBI Taxonomy" id="73025"/>
    <lineage>
        <taxon>Eukaryota</taxon>
        <taxon>Discoba</taxon>
        <taxon>Euglenozoa</taxon>
        <taxon>Euglenida</taxon>
        <taxon>Spirocuta</taxon>
        <taxon>Euglenophyceae</taxon>
        <taxon>Eutreptiales</taxon>
        <taxon>Eutreptiaceae</taxon>
        <taxon>Eutreptiella</taxon>
    </lineage>
</organism>
<dbReference type="EMBL" id="HBJA01096388">
    <property type="protein sequence ID" value="CAE0822170.1"/>
    <property type="molecule type" value="Transcribed_RNA"/>
</dbReference>
<reference evidence="2" key="1">
    <citation type="submission" date="2021-01" db="EMBL/GenBank/DDBJ databases">
        <authorList>
            <person name="Corre E."/>
            <person name="Pelletier E."/>
            <person name="Niang G."/>
            <person name="Scheremetjew M."/>
            <person name="Finn R."/>
            <person name="Kale V."/>
            <person name="Holt S."/>
            <person name="Cochrane G."/>
            <person name="Meng A."/>
            <person name="Brown T."/>
            <person name="Cohen L."/>
        </authorList>
    </citation>
    <scope>NUCLEOTIDE SEQUENCE</scope>
    <source>
        <strain evidence="2">CCMP1594</strain>
    </source>
</reference>
<name>A0A7S4G1H1_9EUGL</name>